<dbReference type="STRING" id="436010.A0A165Z4M2"/>
<dbReference type="AlphaFoldDB" id="A0A165Z4M2"/>
<gene>
    <name evidence="2" type="ORF">FIBSPDRAFT_963306</name>
</gene>
<dbReference type="EMBL" id="KV417684">
    <property type="protein sequence ID" value="KZP10221.1"/>
    <property type="molecule type" value="Genomic_DNA"/>
</dbReference>
<feature type="compositionally biased region" description="Acidic residues" evidence="1">
    <location>
        <begin position="190"/>
        <end position="204"/>
    </location>
</feature>
<sequence length="212" mass="24020">MPTIRVSSRYQRHFSPLTVRTAFKRELYHRHPPIAYRTIYPLGHNVPKQCSSDPFTTDPAAHEAGSTVALIPKPGGEVSRLDRGGYNLEEKLAELLEWTENEYQTFQKAMSSTGDDVLESNKTWPQQLVVKKKAFLKAARIAYPVMNRFVDAWPASDCMIIRCKNKKQATQVQQKIKGKGRVKGKSPKDGDEDEDEVEEEDEDEVRAGPSNT</sequence>
<reference evidence="2 3" key="1">
    <citation type="journal article" date="2016" name="Mol. Biol. Evol.">
        <title>Comparative Genomics of Early-Diverging Mushroom-Forming Fungi Provides Insights into the Origins of Lignocellulose Decay Capabilities.</title>
        <authorList>
            <person name="Nagy L.G."/>
            <person name="Riley R."/>
            <person name="Tritt A."/>
            <person name="Adam C."/>
            <person name="Daum C."/>
            <person name="Floudas D."/>
            <person name="Sun H."/>
            <person name="Yadav J.S."/>
            <person name="Pangilinan J."/>
            <person name="Larsson K.H."/>
            <person name="Matsuura K."/>
            <person name="Barry K."/>
            <person name="Labutti K."/>
            <person name="Kuo R."/>
            <person name="Ohm R.A."/>
            <person name="Bhattacharya S.S."/>
            <person name="Shirouzu T."/>
            <person name="Yoshinaga Y."/>
            <person name="Martin F.M."/>
            <person name="Grigoriev I.V."/>
            <person name="Hibbett D.S."/>
        </authorList>
    </citation>
    <scope>NUCLEOTIDE SEQUENCE [LARGE SCALE GENOMIC DNA]</scope>
    <source>
        <strain evidence="2 3">CBS 109695</strain>
    </source>
</reference>
<keyword evidence="3" id="KW-1185">Reference proteome</keyword>
<dbReference type="OrthoDB" id="2686745at2759"/>
<evidence type="ECO:0000313" key="2">
    <source>
        <dbReference type="EMBL" id="KZP10221.1"/>
    </source>
</evidence>
<name>A0A165Z4M2_9AGAM</name>
<dbReference type="Proteomes" id="UP000076532">
    <property type="component" value="Unassembled WGS sequence"/>
</dbReference>
<accession>A0A165Z4M2</accession>
<evidence type="ECO:0000313" key="3">
    <source>
        <dbReference type="Proteomes" id="UP000076532"/>
    </source>
</evidence>
<protein>
    <submittedName>
        <fullName evidence="2">Uncharacterized protein</fullName>
    </submittedName>
</protein>
<organism evidence="2 3">
    <name type="scientific">Athelia psychrophila</name>
    <dbReference type="NCBI Taxonomy" id="1759441"/>
    <lineage>
        <taxon>Eukaryota</taxon>
        <taxon>Fungi</taxon>
        <taxon>Dikarya</taxon>
        <taxon>Basidiomycota</taxon>
        <taxon>Agaricomycotina</taxon>
        <taxon>Agaricomycetes</taxon>
        <taxon>Agaricomycetidae</taxon>
        <taxon>Atheliales</taxon>
        <taxon>Atheliaceae</taxon>
        <taxon>Athelia</taxon>
    </lineage>
</organism>
<evidence type="ECO:0000256" key="1">
    <source>
        <dbReference type="SAM" id="MobiDB-lite"/>
    </source>
</evidence>
<feature type="region of interest" description="Disordered" evidence="1">
    <location>
        <begin position="168"/>
        <end position="212"/>
    </location>
</feature>
<feature type="compositionally biased region" description="Basic residues" evidence="1">
    <location>
        <begin position="176"/>
        <end position="185"/>
    </location>
</feature>
<proteinExistence type="predicted"/>